<feature type="compositionally biased region" description="Basic and acidic residues" evidence="16">
    <location>
        <begin position="209"/>
        <end position="226"/>
    </location>
</feature>
<evidence type="ECO:0000256" key="8">
    <source>
        <dbReference type="ARBA" id="ARBA00022840"/>
    </source>
</evidence>
<evidence type="ECO:0000256" key="16">
    <source>
        <dbReference type="SAM" id="MobiDB-lite"/>
    </source>
</evidence>
<dbReference type="InterPro" id="IPR002543">
    <property type="entry name" value="FtsK_dom"/>
</dbReference>
<evidence type="ECO:0000256" key="13">
    <source>
        <dbReference type="ARBA" id="ARBA00024986"/>
    </source>
</evidence>
<feature type="transmembrane region" description="Helical" evidence="17">
    <location>
        <begin position="119"/>
        <end position="137"/>
    </location>
</feature>
<dbReference type="Gene3D" id="1.10.10.10">
    <property type="entry name" value="Winged helix-like DNA-binding domain superfamily/Winged helix DNA-binding domain"/>
    <property type="match status" value="1"/>
</dbReference>
<comment type="function">
    <text evidence="13">Essential cell division protein that coordinates cell division and chromosome segregation. The N-terminus is involved in assembly of the cell-division machinery. The C-terminus functions as a DNA motor that moves dsDNA in an ATP-dependent manner towards the dif recombination site, which is located within the replication terminus region. Required for activation of the Xer recombinase, allowing activation of chromosome unlinking by recombination.</text>
</comment>
<dbReference type="SUPFAM" id="SSF46785">
    <property type="entry name" value="Winged helix' DNA-binding domain"/>
    <property type="match status" value="1"/>
</dbReference>
<dbReference type="InterPro" id="IPR018541">
    <property type="entry name" value="Ftsk_gamma"/>
</dbReference>
<dbReference type="GO" id="GO:0005886">
    <property type="term" value="C:plasma membrane"/>
    <property type="evidence" value="ECO:0007669"/>
    <property type="project" value="UniProtKB-SubCell"/>
</dbReference>
<dbReference type="SMART" id="SM00843">
    <property type="entry name" value="Ftsk_gamma"/>
    <property type="match status" value="1"/>
</dbReference>
<sequence length="897" mass="96817">MDMSHFGNHGALFAASLAQATRLKTYFAHERGDMARSKSKPRGGQDKPRSYEGLAFIMLALAIVVGLREWFGLSGLLGDVIHHATAGVVGALSIFVPIMFIGIAIRLFRRSVGNTNQRFVIGLALLVVAITGILHVAKGLPNPTVAFSAVEDAGGIIGWMSGGLLTALVSEWGAVPLLVLLAVYAMLVATDTSVRDVIDWFSAKRAQLDERREQRRAEVDKTRVLDEPQPAPSRVKRGRPDKQARKLAKSAEAAPVEPDESETVVAPTPGTAAADKPAESNEQGAKKKRVAPARKKAPKPEPLPARVEQLELSSNITYTLPPSDLLTEGAPAVEHSEANDLIVDALNGVFTDFGVDAQVVDFTRGPTVTQYEVELGQGVKVDRITSLSKNIAYAVATSDVRILSPIPGKSAIGIEIPNRDRETVMVGDVLRSQVARKQTHPLVVAVGKSVSGKHVVANLAKMPHLLVAGATGSGKSSFINSMLTSILMRATPEEVRMVLVDPKRVELTIYAGIPHLVTPIITDPKKAAEALEWVVREMDQRYADFANYGYKQIDDFNEAIRSGKLTTPPGSERKLLPYPYLLVVVDELADLMMVAPRDVEASIQRITQLARAAGIHLVLATQRPSVDVVTGLIKSNIPSRLAFMTSSLADSRVILDSAGAEKLIGMGDALFHPMGASNPVRVQGAWVTEHEIADVVKHVKAQMQPVYRDDVIPKVEKKKIDEEIGDDLDTLLQAAELVVTTQFGSTSMLQRKLRIGFAKAGRMMDLLESRDIVGPSEGSKARDVLVTPEQLDDVLALIKGEDVDLHAPAEAPEDQYADADFGDVDVAREPDADSRPYAHSEAGAGVDVDDDASGGDEDSDDATVVMSTDRYADDPLAYDPADYDSDDDEDAWQLTGR</sequence>
<accession>A0A3S4Z4B5</accession>
<protein>
    <submittedName>
        <fullName evidence="19">Stage III sporulation protein E</fullName>
    </submittedName>
</protein>
<dbReference type="PROSITE" id="PS50901">
    <property type="entry name" value="FTSK"/>
    <property type="match status" value="1"/>
</dbReference>
<feature type="region of interest" description="Disordered" evidence="16">
    <location>
        <begin position="826"/>
        <end position="897"/>
    </location>
</feature>
<dbReference type="Proteomes" id="UP000269542">
    <property type="component" value="Chromosome"/>
</dbReference>
<feature type="compositionally biased region" description="Basic and acidic residues" evidence="16">
    <location>
        <begin position="826"/>
        <end position="838"/>
    </location>
</feature>
<evidence type="ECO:0000256" key="17">
    <source>
        <dbReference type="SAM" id="Phobius"/>
    </source>
</evidence>
<dbReference type="GO" id="GO:0007059">
    <property type="term" value="P:chromosome segregation"/>
    <property type="evidence" value="ECO:0007669"/>
    <property type="project" value="UniProtKB-KW"/>
</dbReference>
<keyword evidence="12" id="KW-0131">Cell cycle</keyword>
<dbReference type="GO" id="GO:0003677">
    <property type="term" value="F:DNA binding"/>
    <property type="evidence" value="ECO:0007669"/>
    <property type="project" value="UniProtKB-KW"/>
</dbReference>
<dbReference type="Pfam" id="PF17854">
    <property type="entry name" value="FtsK_alpha"/>
    <property type="match status" value="1"/>
</dbReference>
<evidence type="ECO:0000256" key="14">
    <source>
        <dbReference type="ARBA" id="ARBA00025923"/>
    </source>
</evidence>
<keyword evidence="20" id="KW-1185">Reference proteome</keyword>
<name>A0A3S4Z4B5_9ACTO</name>
<dbReference type="InterPro" id="IPR025199">
    <property type="entry name" value="FtsK_4TM"/>
</dbReference>
<dbReference type="InterPro" id="IPR036390">
    <property type="entry name" value="WH_DNA-bd_sf"/>
</dbReference>
<dbReference type="InterPro" id="IPR036388">
    <property type="entry name" value="WH-like_DNA-bd_sf"/>
</dbReference>
<dbReference type="SUPFAM" id="SSF52540">
    <property type="entry name" value="P-loop containing nucleoside triphosphate hydrolases"/>
    <property type="match status" value="1"/>
</dbReference>
<gene>
    <name evidence="19" type="primary">spoIIIE</name>
    <name evidence="19" type="ORF">NCTC13354_00322</name>
</gene>
<comment type="subunit">
    <text evidence="14">Homohexamer. Forms a ring that surrounds DNA.</text>
</comment>
<keyword evidence="6 15" id="KW-0547">Nucleotide-binding</keyword>
<evidence type="ECO:0000256" key="11">
    <source>
        <dbReference type="ARBA" id="ARBA00023136"/>
    </source>
</evidence>
<dbReference type="AlphaFoldDB" id="A0A3S4Z4B5"/>
<keyword evidence="3" id="KW-1003">Cell membrane</keyword>
<evidence type="ECO:0000256" key="12">
    <source>
        <dbReference type="ARBA" id="ARBA00023306"/>
    </source>
</evidence>
<keyword evidence="5 17" id="KW-0812">Transmembrane</keyword>
<evidence type="ECO:0000259" key="18">
    <source>
        <dbReference type="PROSITE" id="PS50901"/>
    </source>
</evidence>
<feature type="region of interest" description="Disordered" evidence="16">
    <location>
        <begin position="209"/>
        <end position="306"/>
    </location>
</feature>
<evidence type="ECO:0000256" key="9">
    <source>
        <dbReference type="ARBA" id="ARBA00022989"/>
    </source>
</evidence>
<dbReference type="KEGG" id="tbw:NCTC13354_00322"/>
<feature type="domain" description="FtsK" evidence="18">
    <location>
        <begin position="452"/>
        <end position="652"/>
    </location>
</feature>
<keyword evidence="8 15" id="KW-0067">ATP-binding</keyword>
<evidence type="ECO:0000256" key="10">
    <source>
        <dbReference type="ARBA" id="ARBA00023125"/>
    </source>
</evidence>
<evidence type="ECO:0000256" key="7">
    <source>
        <dbReference type="ARBA" id="ARBA00022829"/>
    </source>
</evidence>
<evidence type="ECO:0000313" key="19">
    <source>
        <dbReference type="EMBL" id="VEI12633.1"/>
    </source>
</evidence>
<evidence type="ECO:0000256" key="2">
    <source>
        <dbReference type="ARBA" id="ARBA00006474"/>
    </source>
</evidence>
<evidence type="ECO:0000313" key="20">
    <source>
        <dbReference type="Proteomes" id="UP000269542"/>
    </source>
</evidence>
<keyword evidence="4" id="KW-0132">Cell division</keyword>
<organism evidence="19 20">
    <name type="scientific">Trueperella bialowiezensis</name>
    <dbReference type="NCBI Taxonomy" id="312285"/>
    <lineage>
        <taxon>Bacteria</taxon>
        <taxon>Bacillati</taxon>
        <taxon>Actinomycetota</taxon>
        <taxon>Actinomycetes</taxon>
        <taxon>Actinomycetales</taxon>
        <taxon>Actinomycetaceae</taxon>
        <taxon>Trueperella</taxon>
    </lineage>
</organism>
<dbReference type="SMART" id="SM00382">
    <property type="entry name" value="AAA"/>
    <property type="match status" value="1"/>
</dbReference>
<dbReference type="InterPro" id="IPR027417">
    <property type="entry name" value="P-loop_NTPase"/>
</dbReference>
<dbReference type="Pfam" id="PF09397">
    <property type="entry name" value="FtsK_gamma"/>
    <property type="match status" value="1"/>
</dbReference>
<feature type="compositionally biased region" description="Low complexity" evidence="16">
    <location>
        <begin position="263"/>
        <end position="274"/>
    </location>
</feature>
<keyword evidence="11 17" id="KW-0472">Membrane</keyword>
<comment type="similarity">
    <text evidence="2">Belongs to the FtsK/SpoIIIE/SftA family.</text>
</comment>
<keyword evidence="9 17" id="KW-1133">Transmembrane helix</keyword>
<dbReference type="InterPro" id="IPR041027">
    <property type="entry name" value="FtsK_alpha"/>
</dbReference>
<dbReference type="Gene3D" id="3.40.50.300">
    <property type="entry name" value="P-loop containing nucleotide triphosphate hydrolases"/>
    <property type="match status" value="1"/>
</dbReference>
<dbReference type="InterPro" id="IPR050206">
    <property type="entry name" value="FtsK/SpoIIIE/SftA"/>
</dbReference>
<comment type="subcellular location">
    <subcellularLocation>
        <location evidence="1">Cell membrane</location>
        <topology evidence="1">Multi-pass membrane protein</topology>
    </subcellularLocation>
</comment>
<dbReference type="CDD" id="cd01127">
    <property type="entry name" value="TrwB_TraG_TraD_VirD4"/>
    <property type="match status" value="1"/>
</dbReference>
<feature type="compositionally biased region" description="Acidic residues" evidence="16">
    <location>
        <begin position="881"/>
        <end position="891"/>
    </location>
</feature>
<dbReference type="PANTHER" id="PTHR22683:SF41">
    <property type="entry name" value="DNA TRANSLOCASE FTSK"/>
    <property type="match status" value="1"/>
</dbReference>
<evidence type="ECO:0000256" key="3">
    <source>
        <dbReference type="ARBA" id="ARBA00022475"/>
    </source>
</evidence>
<dbReference type="Pfam" id="PF13491">
    <property type="entry name" value="FtsK_4TM"/>
    <property type="match status" value="1"/>
</dbReference>
<feature type="compositionally biased region" description="Acidic residues" evidence="16">
    <location>
        <begin position="847"/>
        <end position="861"/>
    </location>
</feature>
<dbReference type="PANTHER" id="PTHR22683">
    <property type="entry name" value="SPORULATION PROTEIN RELATED"/>
    <property type="match status" value="1"/>
</dbReference>
<dbReference type="Pfam" id="PF01580">
    <property type="entry name" value="FtsK_SpoIIIE"/>
    <property type="match status" value="1"/>
</dbReference>
<evidence type="ECO:0000256" key="6">
    <source>
        <dbReference type="ARBA" id="ARBA00022741"/>
    </source>
</evidence>
<dbReference type="EMBL" id="LR134476">
    <property type="protein sequence ID" value="VEI12633.1"/>
    <property type="molecule type" value="Genomic_DNA"/>
</dbReference>
<evidence type="ECO:0000256" key="15">
    <source>
        <dbReference type="PROSITE-ProRule" id="PRU00289"/>
    </source>
</evidence>
<proteinExistence type="inferred from homology"/>
<feature type="compositionally biased region" description="Basic residues" evidence="16">
    <location>
        <begin position="286"/>
        <end position="297"/>
    </location>
</feature>
<feature type="transmembrane region" description="Helical" evidence="17">
    <location>
        <begin position="50"/>
        <end position="68"/>
    </location>
</feature>
<keyword evidence="7" id="KW-0159">Chromosome partition</keyword>
<evidence type="ECO:0000256" key="5">
    <source>
        <dbReference type="ARBA" id="ARBA00022692"/>
    </source>
</evidence>
<dbReference type="InterPro" id="IPR003593">
    <property type="entry name" value="AAA+_ATPase"/>
</dbReference>
<feature type="binding site" evidence="15">
    <location>
        <begin position="469"/>
        <end position="476"/>
    </location>
    <ligand>
        <name>ATP</name>
        <dbReference type="ChEBI" id="CHEBI:30616"/>
    </ligand>
</feature>
<dbReference type="Gene3D" id="3.30.980.40">
    <property type="match status" value="1"/>
</dbReference>
<dbReference type="GO" id="GO:0005524">
    <property type="term" value="F:ATP binding"/>
    <property type="evidence" value="ECO:0007669"/>
    <property type="project" value="UniProtKB-UniRule"/>
</dbReference>
<evidence type="ECO:0000256" key="1">
    <source>
        <dbReference type="ARBA" id="ARBA00004651"/>
    </source>
</evidence>
<dbReference type="GO" id="GO:0051301">
    <property type="term" value="P:cell division"/>
    <property type="evidence" value="ECO:0007669"/>
    <property type="project" value="UniProtKB-KW"/>
</dbReference>
<evidence type="ECO:0000256" key="4">
    <source>
        <dbReference type="ARBA" id="ARBA00022618"/>
    </source>
</evidence>
<reference evidence="19 20" key="1">
    <citation type="submission" date="2018-12" db="EMBL/GenBank/DDBJ databases">
        <authorList>
            <consortium name="Pathogen Informatics"/>
        </authorList>
    </citation>
    <scope>NUCLEOTIDE SEQUENCE [LARGE SCALE GENOMIC DNA]</scope>
    <source>
        <strain evidence="19 20">NCTC13354</strain>
    </source>
</reference>
<keyword evidence="10" id="KW-0238">DNA-binding</keyword>
<feature type="transmembrane region" description="Helical" evidence="17">
    <location>
        <begin position="80"/>
        <end position="107"/>
    </location>
</feature>